<sequence length="67" mass="6645">MGQYEDVSPGATRSDPLSRARTGAAGPDGHGPDGHGPDGHRPDGYGSDEHGLCGPVPPGPGRCRAGA</sequence>
<gene>
    <name evidence="2" type="ORF">SCA03_52330</name>
</gene>
<dbReference type="EMBL" id="BJMM01000035">
    <property type="protein sequence ID" value="GEB52682.1"/>
    <property type="molecule type" value="Genomic_DNA"/>
</dbReference>
<evidence type="ECO:0000313" key="2">
    <source>
        <dbReference type="EMBL" id="GEB52682.1"/>
    </source>
</evidence>
<protein>
    <submittedName>
        <fullName evidence="2">Uncharacterized protein</fullName>
    </submittedName>
</protein>
<dbReference type="AlphaFoldDB" id="A0A4Y3R538"/>
<accession>A0A4Y3R538</accession>
<evidence type="ECO:0000256" key="1">
    <source>
        <dbReference type="SAM" id="MobiDB-lite"/>
    </source>
</evidence>
<keyword evidence="3" id="KW-1185">Reference proteome</keyword>
<feature type="region of interest" description="Disordered" evidence="1">
    <location>
        <begin position="1"/>
        <end position="67"/>
    </location>
</feature>
<evidence type="ECO:0000313" key="3">
    <source>
        <dbReference type="Proteomes" id="UP000319210"/>
    </source>
</evidence>
<dbReference type="Proteomes" id="UP000319210">
    <property type="component" value="Unassembled WGS sequence"/>
</dbReference>
<feature type="compositionally biased region" description="Basic and acidic residues" evidence="1">
    <location>
        <begin position="30"/>
        <end position="51"/>
    </location>
</feature>
<reference evidence="2 3" key="1">
    <citation type="submission" date="2019-06" db="EMBL/GenBank/DDBJ databases">
        <title>Whole genome shotgun sequence of Streptomyces cacaoi subsp. cacaoi NBRC 12748.</title>
        <authorList>
            <person name="Hosoyama A."/>
            <person name="Uohara A."/>
            <person name="Ohji S."/>
            <person name="Ichikawa N."/>
        </authorList>
    </citation>
    <scope>NUCLEOTIDE SEQUENCE [LARGE SCALE GENOMIC DNA]</scope>
    <source>
        <strain evidence="2 3">NBRC 12748</strain>
    </source>
</reference>
<organism evidence="2 3">
    <name type="scientific">Streptomyces cacaoi</name>
    <dbReference type="NCBI Taxonomy" id="1898"/>
    <lineage>
        <taxon>Bacteria</taxon>
        <taxon>Bacillati</taxon>
        <taxon>Actinomycetota</taxon>
        <taxon>Actinomycetes</taxon>
        <taxon>Kitasatosporales</taxon>
        <taxon>Streptomycetaceae</taxon>
        <taxon>Streptomyces</taxon>
    </lineage>
</organism>
<name>A0A4Y3R538_STRCI</name>
<comment type="caution">
    <text evidence="2">The sequence shown here is derived from an EMBL/GenBank/DDBJ whole genome shotgun (WGS) entry which is preliminary data.</text>
</comment>
<proteinExistence type="predicted"/>